<dbReference type="OrthoDB" id="2666296at2"/>
<evidence type="ECO:0008006" key="6">
    <source>
        <dbReference type="Google" id="ProtNLM"/>
    </source>
</evidence>
<organism evidence="2 4">
    <name type="scientific">Paenibacillus elgii</name>
    <dbReference type="NCBI Taxonomy" id="189691"/>
    <lineage>
        <taxon>Bacteria</taxon>
        <taxon>Bacillati</taxon>
        <taxon>Bacillota</taxon>
        <taxon>Bacilli</taxon>
        <taxon>Bacillales</taxon>
        <taxon>Paenibacillaceae</taxon>
        <taxon>Paenibacillus</taxon>
    </lineage>
</organism>
<feature type="compositionally biased region" description="Basic residues" evidence="1">
    <location>
        <begin position="65"/>
        <end position="74"/>
    </location>
</feature>
<evidence type="ECO:0000313" key="3">
    <source>
        <dbReference type="EMBL" id="PUA41133.1"/>
    </source>
</evidence>
<reference evidence="4" key="1">
    <citation type="submission" date="2016-01" db="EMBL/GenBank/DDBJ databases">
        <title>Draft genome of Chromobacterium sp. F49.</title>
        <authorList>
            <person name="Hong K.W."/>
        </authorList>
    </citation>
    <scope>NUCLEOTIDE SEQUENCE [LARGE SCALE GENOMIC DNA]</scope>
    <source>
        <strain evidence="4">M63</strain>
    </source>
</reference>
<dbReference type="EMBL" id="LQRA01000049">
    <property type="protein sequence ID" value="KZE80053.1"/>
    <property type="molecule type" value="Genomic_DNA"/>
</dbReference>
<dbReference type="Proteomes" id="UP000076563">
    <property type="component" value="Unassembled WGS sequence"/>
</dbReference>
<evidence type="ECO:0000313" key="4">
    <source>
        <dbReference type="Proteomes" id="UP000076563"/>
    </source>
</evidence>
<evidence type="ECO:0000256" key="1">
    <source>
        <dbReference type="SAM" id="MobiDB-lite"/>
    </source>
</evidence>
<reference evidence="2" key="2">
    <citation type="submission" date="2016-01" db="EMBL/GenBank/DDBJ databases">
        <authorList>
            <person name="McClelland M."/>
            <person name="Jain A."/>
            <person name="Saraogi P."/>
            <person name="Mendelson R."/>
            <person name="Westerman R."/>
            <person name="SanMiguel P."/>
            <person name="Csonka L."/>
        </authorList>
    </citation>
    <scope>NUCLEOTIDE SEQUENCE</scope>
    <source>
        <strain evidence="2">M63</strain>
    </source>
</reference>
<feature type="compositionally biased region" description="Polar residues" evidence="1">
    <location>
        <begin position="1"/>
        <end position="15"/>
    </location>
</feature>
<evidence type="ECO:0000313" key="2">
    <source>
        <dbReference type="EMBL" id="KZE80053.1"/>
    </source>
</evidence>
<accession>A0A163YQJ7</accession>
<reference evidence="3 5" key="3">
    <citation type="submission" date="2018-03" db="EMBL/GenBank/DDBJ databases">
        <title>Genome sequence of Paenibacillus elgii strain AC13 an antimicrobial compound producing bacteria.</title>
        <authorList>
            <person name="Kurokawa A.S."/>
            <person name="Araujo J.F."/>
            <person name="Costa R.A."/>
            <person name="Ortega D.B."/>
            <person name="Pires A.S."/>
            <person name="Pappas G.J.Jr."/>
            <person name="Franco O.L."/>
            <person name="Barreto C."/>
            <person name="Magalhaes B.S."/>
            <person name="Kruger R.H."/>
        </authorList>
    </citation>
    <scope>NUCLEOTIDE SEQUENCE [LARGE SCALE GENOMIC DNA]</scope>
    <source>
        <strain evidence="3 5">AC13</strain>
    </source>
</reference>
<comment type="caution">
    <text evidence="2">The sequence shown here is derived from an EMBL/GenBank/DDBJ whole genome shotgun (WGS) entry which is preliminary data.</text>
</comment>
<proteinExistence type="predicted"/>
<dbReference type="RefSeq" id="WP_063180525.1">
    <property type="nucleotide sequence ID" value="NZ_CP121215.1"/>
</dbReference>
<sequence length="74" mass="8020">MSDTTNQNSNEQPQSAGEPKKVSLADAIKNKLAQKKQAQHDAKANGQMRAGNASVMKSQNNKKPNNQRRRTGGS</sequence>
<name>A0A163YQJ7_9BACL</name>
<keyword evidence="4" id="KW-1185">Reference proteome</keyword>
<dbReference type="AlphaFoldDB" id="A0A163YQJ7"/>
<feature type="region of interest" description="Disordered" evidence="1">
    <location>
        <begin position="1"/>
        <end position="74"/>
    </location>
</feature>
<gene>
    <name evidence="2" type="ORF">AV654_13730</name>
    <name evidence="3" type="ORF">C8Z91_00745</name>
</gene>
<dbReference type="eggNOG" id="ENOG5033ANA">
    <property type="taxonomic scope" value="Bacteria"/>
</dbReference>
<dbReference type="Proteomes" id="UP000244184">
    <property type="component" value="Unassembled WGS sequence"/>
</dbReference>
<dbReference type="STRING" id="1007103.GCA_000213315_05730"/>
<evidence type="ECO:0000313" key="5">
    <source>
        <dbReference type="Proteomes" id="UP000244184"/>
    </source>
</evidence>
<dbReference type="EMBL" id="PYHP01000003">
    <property type="protein sequence ID" value="PUA41133.1"/>
    <property type="molecule type" value="Genomic_DNA"/>
</dbReference>
<protein>
    <recommendedName>
        <fullName evidence="6">DUF5302 domain-containing protein</fullName>
    </recommendedName>
</protein>